<name>A0A9W6PB83_9ACTN</name>
<evidence type="ECO:0000313" key="2">
    <source>
        <dbReference type="EMBL" id="GLW52554.1"/>
    </source>
</evidence>
<dbReference type="OrthoDB" id="5125341at2"/>
<proteinExistence type="predicted"/>
<organism evidence="2 3">
    <name type="scientific">Kitasatospora phosalacinea</name>
    <dbReference type="NCBI Taxonomy" id="2065"/>
    <lineage>
        <taxon>Bacteria</taxon>
        <taxon>Bacillati</taxon>
        <taxon>Actinomycetota</taxon>
        <taxon>Actinomycetes</taxon>
        <taxon>Kitasatosporales</taxon>
        <taxon>Streptomycetaceae</taxon>
        <taxon>Kitasatospora</taxon>
    </lineage>
</organism>
<accession>A0A9W6PB83</accession>
<reference evidence="2" key="1">
    <citation type="submission" date="2023-02" db="EMBL/GenBank/DDBJ databases">
        <title>Kitasatospora phosalacinea NBRC 14362.</title>
        <authorList>
            <person name="Ichikawa N."/>
            <person name="Sato H."/>
            <person name="Tonouchi N."/>
        </authorList>
    </citation>
    <scope>NUCLEOTIDE SEQUENCE</scope>
    <source>
        <strain evidence="2">NBRC 14362</strain>
    </source>
</reference>
<dbReference type="Proteomes" id="UP001165143">
    <property type="component" value="Unassembled WGS sequence"/>
</dbReference>
<evidence type="ECO:0000256" key="1">
    <source>
        <dbReference type="SAM" id="MobiDB-lite"/>
    </source>
</evidence>
<feature type="region of interest" description="Disordered" evidence="1">
    <location>
        <begin position="87"/>
        <end position="111"/>
    </location>
</feature>
<sequence>MAAGGEEQAVFRALKNDAVESLPKIAEKHAAVVEEAAEKGARNLAAHAATEAKIAEDLKAVAPRDLKVAGPKGLEGAGPRLAGEESALAGEAGAVPGPRTGPAPGPPEAEQYGNGALRDGTGYQQQIDEELAPRGLDRAEHDRLRMSPTNTLTEEQARQVVQVRDAIKLDEGRMVTKIVKPDVAEAYLENSTTLGGRAFDPGEFRGSIARGSDTADLRSMDDLRNGLALDDGGAGWTPVPPGASEAYQLRFPAPHGMEADPTLGAVNDQALADRIAGMAGQNAGKNWDAPFLGTGYTGGGVPEWDARPTGFPHGAEIWRMNADGTEEAVGRFDKSDGLWKYYDN</sequence>
<dbReference type="RefSeq" id="WP_051778392.1">
    <property type="nucleotide sequence ID" value="NZ_BSRX01000002.1"/>
</dbReference>
<dbReference type="EMBL" id="BSRX01000002">
    <property type="protein sequence ID" value="GLW52554.1"/>
    <property type="molecule type" value="Genomic_DNA"/>
</dbReference>
<gene>
    <name evidence="2" type="ORF">Kpho01_05650</name>
</gene>
<dbReference type="AlphaFoldDB" id="A0A9W6PB83"/>
<protein>
    <submittedName>
        <fullName evidence="2">Uncharacterized protein</fullName>
    </submittedName>
</protein>
<feature type="compositionally biased region" description="Low complexity" evidence="1">
    <location>
        <begin position="87"/>
        <end position="98"/>
    </location>
</feature>
<comment type="caution">
    <text evidence="2">The sequence shown here is derived from an EMBL/GenBank/DDBJ whole genome shotgun (WGS) entry which is preliminary data.</text>
</comment>
<evidence type="ECO:0000313" key="3">
    <source>
        <dbReference type="Proteomes" id="UP001165143"/>
    </source>
</evidence>